<dbReference type="InterPro" id="IPR021115">
    <property type="entry name" value="Pyridoxal-P_BS"/>
</dbReference>
<comment type="similarity">
    <text evidence="2 7">Belongs to the group II decarboxylase family.</text>
</comment>
<dbReference type="InterPro" id="IPR002129">
    <property type="entry name" value="PyrdxlP-dep_de-COase"/>
</dbReference>
<evidence type="ECO:0000313" key="9">
    <source>
        <dbReference type="Proteomes" id="UP000019666"/>
    </source>
</evidence>
<evidence type="ECO:0000256" key="5">
    <source>
        <dbReference type="ARBA" id="ARBA00023239"/>
    </source>
</evidence>
<sequence length="470" mass="49624">MTTGLRHEEEEALRRALSHALAYRRSLPERPIPATIDAAEATRRFSDPLPDHGRDPAEVIDDLVARGEEGLLQMASPGFHGYVIGAGHPAGIAADLLVSAWGQNAAYAATTPTTAAVENAVAAQVVDLLGLPAGGAGFVTGATMANTVGVMAARHALLAREGWDVEARGLFGAPEIHVVLSAEAHSAVHAALRYAGLGSARAIRVPADEQGRIRPEAFAEAIAPLSGPVLVVLQAGHVNSGAFDPFEEILPLARGKNAWVHVDGAFGLWLRAVPDLALRLTGVEQADSWALDLHKWLNAPYDAGLVLTREAAPLVGAMSAHGAYLPEHGAVPDPADAVPELSRRARGVPSWAILQTLGREGVREMVARHCRLAAWIGGQLSQIPGITVLNEVVANQVAFHVGEGDRRDAATAAVLARVQAGGRVYPTHGQWRGGAIIRVSVIGHRTDEDRARAAVEAIREAWAHVREEIA</sequence>
<dbReference type="PANTHER" id="PTHR11999">
    <property type="entry name" value="GROUP II PYRIDOXAL-5-PHOSPHATE DECARBOXYLASE"/>
    <property type="match status" value="1"/>
</dbReference>
<dbReference type="GO" id="GO:0030170">
    <property type="term" value="F:pyridoxal phosphate binding"/>
    <property type="evidence" value="ECO:0007669"/>
    <property type="project" value="InterPro"/>
</dbReference>
<reference evidence="8 9" key="1">
    <citation type="submission" date="2013-02" db="EMBL/GenBank/DDBJ databases">
        <authorList>
            <person name="Fiebig A."/>
            <person name="Goeker M."/>
            <person name="Klenk H.-P.P."/>
        </authorList>
    </citation>
    <scope>NUCLEOTIDE SEQUENCE [LARGE SCALE GENOMIC DNA]</scope>
    <source>
        <strain evidence="8 9">DSM 19309</strain>
    </source>
</reference>
<keyword evidence="4 6" id="KW-0663">Pyridoxal phosphate</keyword>
<dbReference type="STRING" id="442562.Rumeso_04824"/>
<dbReference type="GO" id="GO:0004058">
    <property type="term" value="F:aromatic-L-amino-acid decarboxylase activity"/>
    <property type="evidence" value="ECO:0007669"/>
    <property type="project" value="UniProtKB-EC"/>
</dbReference>
<evidence type="ECO:0000256" key="3">
    <source>
        <dbReference type="ARBA" id="ARBA00022793"/>
    </source>
</evidence>
<keyword evidence="9" id="KW-1185">Reference proteome</keyword>
<dbReference type="GO" id="GO:0019752">
    <property type="term" value="P:carboxylic acid metabolic process"/>
    <property type="evidence" value="ECO:0007669"/>
    <property type="project" value="InterPro"/>
</dbReference>
<organism evidence="8 9">
    <name type="scientific">Rubellimicrobium mesophilum DSM 19309</name>
    <dbReference type="NCBI Taxonomy" id="442562"/>
    <lineage>
        <taxon>Bacteria</taxon>
        <taxon>Pseudomonadati</taxon>
        <taxon>Pseudomonadota</taxon>
        <taxon>Alphaproteobacteria</taxon>
        <taxon>Rhodobacterales</taxon>
        <taxon>Roseobacteraceae</taxon>
        <taxon>Rubellimicrobium</taxon>
    </lineage>
</organism>
<dbReference type="InterPro" id="IPR015424">
    <property type="entry name" value="PyrdxlP-dep_Trfase"/>
</dbReference>
<dbReference type="EMBL" id="AOSK01000132">
    <property type="protein sequence ID" value="EYD72948.1"/>
    <property type="molecule type" value="Genomic_DNA"/>
</dbReference>
<accession>A0A017HFK6</accession>
<name>A0A017HFK6_9RHOB</name>
<evidence type="ECO:0000256" key="6">
    <source>
        <dbReference type="PIRSR" id="PIRSR602129-50"/>
    </source>
</evidence>
<comment type="cofactor">
    <cofactor evidence="1 6 7">
        <name>pyridoxal 5'-phosphate</name>
        <dbReference type="ChEBI" id="CHEBI:597326"/>
    </cofactor>
</comment>
<dbReference type="PATRIC" id="fig|442562.3.peg.4748"/>
<dbReference type="HOGENOM" id="CLU_011856_0_4_5"/>
<dbReference type="OrthoDB" id="9803665at2"/>
<evidence type="ECO:0000256" key="1">
    <source>
        <dbReference type="ARBA" id="ARBA00001933"/>
    </source>
</evidence>
<evidence type="ECO:0000256" key="2">
    <source>
        <dbReference type="ARBA" id="ARBA00009533"/>
    </source>
</evidence>
<keyword evidence="5 7" id="KW-0456">Lyase</keyword>
<dbReference type="RefSeq" id="WP_037278905.1">
    <property type="nucleotide sequence ID" value="NZ_KK088558.1"/>
</dbReference>
<dbReference type="Pfam" id="PF00282">
    <property type="entry name" value="Pyridoxal_deC"/>
    <property type="match status" value="1"/>
</dbReference>
<dbReference type="Proteomes" id="UP000019666">
    <property type="component" value="Unassembled WGS sequence"/>
</dbReference>
<dbReference type="EC" id="4.1.1.28" evidence="8"/>
<evidence type="ECO:0000313" key="8">
    <source>
        <dbReference type="EMBL" id="EYD72948.1"/>
    </source>
</evidence>
<evidence type="ECO:0000256" key="7">
    <source>
        <dbReference type="RuleBase" id="RU000382"/>
    </source>
</evidence>
<feature type="modified residue" description="N6-(pyridoxal phosphate)lysine" evidence="6">
    <location>
        <position position="295"/>
    </location>
</feature>
<dbReference type="AlphaFoldDB" id="A0A017HFK6"/>
<dbReference type="InterPro" id="IPR015422">
    <property type="entry name" value="PyrdxlP-dep_Trfase_small"/>
</dbReference>
<comment type="caution">
    <text evidence="8">The sequence shown here is derived from an EMBL/GenBank/DDBJ whole genome shotgun (WGS) entry which is preliminary data.</text>
</comment>
<dbReference type="SUPFAM" id="SSF53383">
    <property type="entry name" value="PLP-dependent transferases"/>
    <property type="match status" value="1"/>
</dbReference>
<dbReference type="Gene3D" id="3.40.640.10">
    <property type="entry name" value="Type I PLP-dependent aspartate aminotransferase-like (Major domain)"/>
    <property type="match status" value="1"/>
</dbReference>
<dbReference type="PANTHER" id="PTHR11999:SF70">
    <property type="entry name" value="MIP05841P"/>
    <property type="match status" value="1"/>
</dbReference>
<protein>
    <submittedName>
        <fullName evidence="8">Aromatic-L-amino-acid decarboxylase</fullName>
        <ecNumber evidence="8">4.1.1.28</ecNumber>
    </submittedName>
</protein>
<evidence type="ECO:0000256" key="4">
    <source>
        <dbReference type="ARBA" id="ARBA00022898"/>
    </source>
</evidence>
<proteinExistence type="inferred from homology"/>
<dbReference type="InterPro" id="IPR010977">
    <property type="entry name" value="Aromatic_deC"/>
</dbReference>
<dbReference type="PROSITE" id="PS00392">
    <property type="entry name" value="DDC_GAD_HDC_YDC"/>
    <property type="match status" value="1"/>
</dbReference>
<keyword evidence="3" id="KW-0210">Decarboxylase</keyword>
<dbReference type="Gene3D" id="3.90.1150.10">
    <property type="entry name" value="Aspartate Aminotransferase, domain 1"/>
    <property type="match status" value="1"/>
</dbReference>
<gene>
    <name evidence="8" type="ORF">Rumeso_04824</name>
</gene>
<dbReference type="InterPro" id="IPR015421">
    <property type="entry name" value="PyrdxlP-dep_Trfase_major"/>
</dbReference>